<proteinExistence type="predicted"/>
<dbReference type="Proteomes" id="UP000006765">
    <property type="component" value="Unassembled WGS sequence"/>
</dbReference>
<feature type="compositionally biased region" description="Basic and acidic residues" evidence="1">
    <location>
        <begin position="16"/>
        <end position="26"/>
    </location>
</feature>
<feature type="region of interest" description="Disordered" evidence="1">
    <location>
        <begin position="1"/>
        <end position="26"/>
    </location>
</feature>
<dbReference type="AlphaFoldDB" id="K2HMH1"/>
<protein>
    <submittedName>
        <fullName evidence="2">Uncharacterized protein</fullName>
    </submittedName>
</protein>
<dbReference type="EMBL" id="AMGO01000046">
    <property type="protein sequence ID" value="EKE44054.1"/>
    <property type="molecule type" value="Genomic_DNA"/>
</dbReference>
<reference evidence="2 3" key="1">
    <citation type="journal article" date="2012" name="J. Bacteriol.">
        <title>Draft Genome Sequence of Oceaniovalibus guishaninsula JLT2003T.</title>
        <authorList>
            <person name="Tang K."/>
            <person name="Liu K."/>
            <person name="Jiao N."/>
        </authorList>
    </citation>
    <scope>NUCLEOTIDE SEQUENCE [LARGE SCALE GENOMIC DNA]</scope>
    <source>
        <strain evidence="2 3">JLT2003</strain>
    </source>
</reference>
<keyword evidence="3" id="KW-1185">Reference proteome</keyword>
<name>K2HMH1_9RHOB</name>
<sequence length="50" mass="5189">MFDMMDISVDPACPDRAGKAPGRAEKPLVPAPLARVRACRPVASVLPTGG</sequence>
<evidence type="ECO:0000313" key="3">
    <source>
        <dbReference type="Proteomes" id="UP000006765"/>
    </source>
</evidence>
<evidence type="ECO:0000313" key="2">
    <source>
        <dbReference type="EMBL" id="EKE44054.1"/>
    </source>
</evidence>
<accession>K2HMH1</accession>
<comment type="caution">
    <text evidence="2">The sequence shown here is derived from an EMBL/GenBank/DDBJ whole genome shotgun (WGS) entry which is preliminary data.</text>
</comment>
<organism evidence="2 3">
    <name type="scientific">Oceaniovalibus guishaninsula JLT2003</name>
    <dbReference type="NCBI Taxonomy" id="1231392"/>
    <lineage>
        <taxon>Bacteria</taxon>
        <taxon>Pseudomonadati</taxon>
        <taxon>Pseudomonadota</taxon>
        <taxon>Alphaproteobacteria</taxon>
        <taxon>Rhodobacterales</taxon>
        <taxon>Roseobacteraceae</taxon>
        <taxon>Oceaniovalibus</taxon>
    </lineage>
</organism>
<dbReference type="STRING" id="1231392.OCGS_2035"/>
<evidence type="ECO:0000256" key="1">
    <source>
        <dbReference type="SAM" id="MobiDB-lite"/>
    </source>
</evidence>
<gene>
    <name evidence="2" type="ORF">OCGS_2035</name>
</gene>